<evidence type="ECO:0000313" key="8">
    <source>
        <dbReference type="EMBL" id="MDX3131033.1"/>
    </source>
</evidence>
<feature type="domain" description="HTTM-like" evidence="7">
    <location>
        <begin position="20"/>
        <end position="351"/>
    </location>
</feature>
<dbReference type="InterPro" id="IPR052964">
    <property type="entry name" value="Sporulation_signal_mat"/>
</dbReference>
<evidence type="ECO:0000256" key="2">
    <source>
        <dbReference type="ARBA" id="ARBA00022692"/>
    </source>
</evidence>
<feature type="transmembrane region" description="Helical" evidence="6">
    <location>
        <begin position="89"/>
        <end position="105"/>
    </location>
</feature>
<gene>
    <name evidence="8" type="ORF">PV367_14830</name>
</gene>
<evidence type="ECO:0000256" key="4">
    <source>
        <dbReference type="ARBA" id="ARBA00023136"/>
    </source>
</evidence>
<organism evidence="8 9">
    <name type="scientific">Streptomyces europaeiscabiei</name>
    <dbReference type="NCBI Taxonomy" id="146819"/>
    <lineage>
        <taxon>Bacteria</taxon>
        <taxon>Bacillati</taxon>
        <taxon>Actinomycetota</taxon>
        <taxon>Actinomycetes</taxon>
        <taxon>Kitasatosporales</taxon>
        <taxon>Streptomycetaceae</taxon>
        <taxon>Streptomyces</taxon>
    </lineage>
</organism>
<name>A0AAJ2PPJ7_9ACTN</name>
<proteinExistence type="predicted"/>
<comment type="subcellular location">
    <subcellularLocation>
        <location evidence="1">Endomembrane system</location>
        <topology evidence="1">Multi-pass membrane protein</topology>
    </subcellularLocation>
</comment>
<keyword evidence="2 6" id="KW-0812">Transmembrane</keyword>
<dbReference type="AlphaFoldDB" id="A0AAJ2PPJ7"/>
<evidence type="ECO:0000259" key="7">
    <source>
        <dbReference type="SMART" id="SM00752"/>
    </source>
</evidence>
<dbReference type="Proteomes" id="UP001273589">
    <property type="component" value="Unassembled WGS sequence"/>
</dbReference>
<keyword evidence="4 6" id="KW-0472">Membrane</keyword>
<keyword evidence="3 6" id="KW-1133">Transmembrane helix</keyword>
<evidence type="ECO:0000256" key="3">
    <source>
        <dbReference type="ARBA" id="ARBA00022989"/>
    </source>
</evidence>
<feature type="transmembrane region" description="Helical" evidence="6">
    <location>
        <begin position="166"/>
        <end position="183"/>
    </location>
</feature>
<dbReference type="EMBL" id="JARAWN010000073">
    <property type="protein sequence ID" value="MDX3131033.1"/>
    <property type="molecule type" value="Genomic_DNA"/>
</dbReference>
<evidence type="ECO:0000256" key="6">
    <source>
        <dbReference type="SAM" id="Phobius"/>
    </source>
</evidence>
<sequence length="419" mass="46244">MTKRLTDLTTRTTHLLDLATRTRFPYQAATIRIGLSLVFAAFLIREWPHRRTLYGDHSPWSQEMALRVIGEDQAFTALAWWPGHWWFETVYHGTLLAALLLMIGWRTRATSALFMVGVLSLEFRAPYLGDGGDSVFISMAAYLVLIRCGEVWSLDARRRRTGADDRSGPLLWQLTGVLLGLVLGLPDLGWAGLLWALWAGCGLRFAADRRFPQHEARTVLDGLAAMLHNVGMLIIAVQVCLIYATAGWYKIQGSRWQEGSALHYALHLDHFRPWPMLSDLLAAGMIPVVLLAYATVVVQVAFPFTLASRKIKNTLLAVMMAEHAGIAVVLGLPFLSAAMIVCDALFLPTALLLGIDARLSRGPRPGSGSEVRAAVPSIPEGRRPEPAKAPRPVTSAAGERATRRGPDRGSWPENRRDAE</sequence>
<dbReference type="GO" id="GO:0012505">
    <property type="term" value="C:endomembrane system"/>
    <property type="evidence" value="ECO:0007669"/>
    <property type="project" value="UniProtKB-SubCell"/>
</dbReference>
<dbReference type="RefSeq" id="WP_319692036.1">
    <property type="nucleotide sequence ID" value="NZ_JARAWN010000073.1"/>
</dbReference>
<dbReference type="SMART" id="SM00752">
    <property type="entry name" value="HTTM"/>
    <property type="match status" value="1"/>
</dbReference>
<accession>A0AAJ2PPJ7</accession>
<dbReference type="PANTHER" id="PTHR39535:SF2">
    <property type="entry name" value="HTTM DOMAIN-CONTAINING PROTEIN"/>
    <property type="match status" value="1"/>
</dbReference>
<feature type="transmembrane region" description="Helical" evidence="6">
    <location>
        <begin position="24"/>
        <end position="44"/>
    </location>
</feature>
<dbReference type="PANTHER" id="PTHR39535">
    <property type="entry name" value="SPORULATION-DELAYING PROTEIN SDPB"/>
    <property type="match status" value="1"/>
</dbReference>
<comment type="caution">
    <text evidence="8">The sequence shown here is derived from an EMBL/GenBank/DDBJ whole genome shotgun (WGS) entry which is preliminary data.</text>
</comment>
<feature type="transmembrane region" description="Helical" evidence="6">
    <location>
        <begin position="280"/>
        <end position="302"/>
    </location>
</feature>
<evidence type="ECO:0000256" key="5">
    <source>
        <dbReference type="SAM" id="MobiDB-lite"/>
    </source>
</evidence>
<reference evidence="8" key="1">
    <citation type="journal article" date="2023" name="Microb. Genom.">
        <title>Mesoterricola silvestris gen. nov., sp. nov., Mesoterricola sediminis sp. nov., Geothrix oryzae sp. nov., Geothrix edaphica sp. nov., Geothrix rubra sp. nov., and Geothrix limicola sp. nov., six novel members of Acidobacteriota isolated from soils.</title>
        <authorList>
            <person name="Weisberg A.J."/>
            <person name="Pearce E."/>
            <person name="Kramer C.G."/>
            <person name="Chang J.H."/>
            <person name="Clarke C.R."/>
        </authorList>
    </citation>
    <scope>NUCLEOTIDE SEQUENCE</scope>
    <source>
        <strain evidence="8">ND06-05F</strain>
    </source>
</reference>
<evidence type="ECO:0000256" key="1">
    <source>
        <dbReference type="ARBA" id="ARBA00004127"/>
    </source>
</evidence>
<protein>
    <submittedName>
        <fullName evidence="8">HTTM domain-containing protein</fullName>
    </submittedName>
</protein>
<feature type="transmembrane region" description="Helical" evidence="6">
    <location>
        <begin position="219"/>
        <end position="246"/>
    </location>
</feature>
<dbReference type="InterPro" id="IPR011020">
    <property type="entry name" value="HTTM-like"/>
</dbReference>
<feature type="region of interest" description="Disordered" evidence="5">
    <location>
        <begin position="362"/>
        <end position="419"/>
    </location>
</feature>
<feature type="transmembrane region" description="Helical" evidence="6">
    <location>
        <begin position="189"/>
        <end position="207"/>
    </location>
</feature>
<evidence type="ECO:0000313" key="9">
    <source>
        <dbReference type="Proteomes" id="UP001273589"/>
    </source>
</evidence>